<evidence type="ECO:0000259" key="3">
    <source>
        <dbReference type="Pfam" id="PF04321"/>
    </source>
</evidence>
<comment type="similarity">
    <text evidence="1 2">Belongs to the dTDP-4-dehydrorhamnose reductase family.</text>
</comment>
<dbReference type="EC" id="1.1.1.133" evidence="2"/>
<comment type="function">
    <text evidence="2">Catalyzes the reduction of dTDP-6-deoxy-L-lyxo-4-hexulose to yield dTDP-L-rhamnose.</text>
</comment>
<dbReference type="InterPro" id="IPR029903">
    <property type="entry name" value="RmlD-like-bd"/>
</dbReference>
<sequence length="307" mass="33897">MSTFLVTGGSGCIGSRILHRLGAQGHTVYALQRSEFIRREPGVQYEYCDLTTISEARLCALFERVQPEVLIHCAALTNVDACEGLRELAYALNAAATYRLARVCGRYGVHCLFLSTDYVYDGTSPRPYLEEDQVRPLSVYGQSKLLGERAVQEGCESWTICRTAVVYGSVGGARQDFTLWLAQQLQRKQPVRIVCDQVSSPTYVEDLVEQILALASLRAQGIYHTAGSSMIDRYQFALLVARFLGANETLISPILSDELAQKAQRPTYAGLCIEKISRKIGVRPLSVEEGLARCMTAIKEQSLLSAA</sequence>
<evidence type="ECO:0000313" key="4">
    <source>
        <dbReference type="EMBL" id="BBH91676.1"/>
    </source>
</evidence>
<dbReference type="InterPro" id="IPR005913">
    <property type="entry name" value="dTDP_dehydrorham_reduct"/>
</dbReference>
<protein>
    <recommendedName>
        <fullName evidence="2">dTDP-4-dehydrorhamnose reductase</fullName>
        <ecNumber evidence="2">1.1.1.133</ecNumber>
    </recommendedName>
</protein>
<dbReference type="EMBL" id="AP019376">
    <property type="protein sequence ID" value="BBH91676.1"/>
    <property type="molecule type" value="Genomic_DNA"/>
</dbReference>
<dbReference type="Pfam" id="PF04321">
    <property type="entry name" value="RmlD_sub_bind"/>
    <property type="match status" value="1"/>
</dbReference>
<dbReference type="AlphaFoldDB" id="A0A455SVS4"/>
<organism evidence="4">
    <name type="scientific">Thermosporothrix sp. COM3</name>
    <dbReference type="NCBI Taxonomy" id="2490863"/>
    <lineage>
        <taxon>Bacteria</taxon>
        <taxon>Bacillati</taxon>
        <taxon>Chloroflexota</taxon>
        <taxon>Ktedonobacteria</taxon>
        <taxon>Ktedonobacterales</taxon>
        <taxon>Thermosporotrichaceae</taxon>
        <taxon>Thermosporothrix</taxon>
    </lineage>
</organism>
<dbReference type="Gene3D" id="3.40.50.720">
    <property type="entry name" value="NAD(P)-binding Rossmann-like Domain"/>
    <property type="match status" value="1"/>
</dbReference>
<dbReference type="NCBIfam" id="TIGR01214">
    <property type="entry name" value="rmlD"/>
    <property type="match status" value="1"/>
</dbReference>
<reference evidence="4" key="1">
    <citation type="submission" date="2018-12" db="EMBL/GenBank/DDBJ databases">
        <title>Novel natural products biosynthetic potential of the class Ktedonobacteria.</title>
        <authorList>
            <person name="Zheng Y."/>
            <person name="Saitou A."/>
            <person name="Wang C.M."/>
            <person name="Toyoda A."/>
            <person name="Minakuchi Y."/>
            <person name="Sekiguchi Y."/>
            <person name="Ueda K."/>
            <person name="Takano H."/>
            <person name="Sakai Y."/>
            <person name="Yokota A."/>
            <person name="Yabe S."/>
        </authorList>
    </citation>
    <scope>NUCLEOTIDE SEQUENCE</scope>
    <source>
        <strain evidence="4">COM3</strain>
    </source>
</reference>
<name>A0A455SVS4_9CHLR</name>
<proteinExistence type="inferred from homology"/>
<dbReference type="GO" id="GO:0019305">
    <property type="term" value="P:dTDP-rhamnose biosynthetic process"/>
    <property type="evidence" value="ECO:0007669"/>
    <property type="project" value="UniProtKB-UniPathway"/>
</dbReference>
<feature type="domain" description="RmlD-like substrate binding" evidence="3">
    <location>
        <begin position="4"/>
        <end position="297"/>
    </location>
</feature>
<dbReference type="InterPro" id="IPR036291">
    <property type="entry name" value="NAD(P)-bd_dom_sf"/>
</dbReference>
<dbReference type="GO" id="GO:0008831">
    <property type="term" value="F:dTDP-4-dehydrorhamnose reductase activity"/>
    <property type="evidence" value="ECO:0007669"/>
    <property type="project" value="UniProtKB-EC"/>
</dbReference>
<dbReference type="SUPFAM" id="SSF51735">
    <property type="entry name" value="NAD(P)-binding Rossmann-fold domains"/>
    <property type="match status" value="1"/>
</dbReference>
<dbReference type="UniPathway" id="UPA00124"/>
<keyword evidence="2" id="KW-0521">NADP</keyword>
<comment type="pathway">
    <text evidence="2">Carbohydrate biosynthesis; dTDP-L-rhamnose biosynthesis.</text>
</comment>
<dbReference type="CDD" id="cd05254">
    <property type="entry name" value="dTDP_HR_like_SDR_e"/>
    <property type="match status" value="1"/>
</dbReference>
<keyword evidence="2" id="KW-0560">Oxidoreductase</keyword>
<accession>A0A455SVS4</accession>
<dbReference type="PANTHER" id="PTHR10491">
    <property type="entry name" value="DTDP-4-DEHYDRORHAMNOSE REDUCTASE"/>
    <property type="match status" value="1"/>
</dbReference>
<dbReference type="PANTHER" id="PTHR10491:SF4">
    <property type="entry name" value="METHIONINE ADENOSYLTRANSFERASE 2 SUBUNIT BETA"/>
    <property type="match status" value="1"/>
</dbReference>
<evidence type="ECO:0000256" key="1">
    <source>
        <dbReference type="ARBA" id="ARBA00010944"/>
    </source>
</evidence>
<gene>
    <name evidence="4" type="primary">rmlD</name>
    <name evidence="4" type="ORF">KTC_64270</name>
</gene>
<evidence type="ECO:0000256" key="2">
    <source>
        <dbReference type="RuleBase" id="RU364082"/>
    </source>
</evidence>